<protein>
    <submittedName>
        <fullName evidence="4">Uncharacterized protein</fullName>
    </submittedName>
</protein>
<evidence type="ECO:0000313" key="4">
    <source>
        <dbReference type="EMBL" id="PHH61757.1"/>
    </source>
</evidence>
<feature type="compositionally biased region" description="Basic residues" evidence="1">
    <location>
        <begin position="863"/>
        <end position="875"/>
    </location>
</feature>
<feature type="transmembrane region" description="Helical" evidence="2">
    <location>
        <begin position="231"/>
        <end position="254"/>
    </location>
</feature>
<gene>
    <name evidence="4" type="ORF">CDD81_8004</name>
</gene>
<feature type="compositionally biased region" description="Low complexity" evidence="1">
    <location>
        <begin position="160"/>
        <end position="215"/>
    </location>
</feature>
<evidence type="ECO:0000256" key="3">
    <source>
        <dbReference type="SAM" id="SignalP"/>
    </source>
</evidence>
<feature type="compositionally biased region" description="Basic and acidic residues" evidence="1">
    <location>
        <begin position="676"/>
        <end position="705"/>
    </location>
</feature>
<feature type="compositionally biased region" description="Low complexity" evidence="1">
    <location>
        <begin position="549"/>
        <end position="588"/>
    </location>
</feature>
<feature type="region of interest" description="Disordered" evidence="1">
    <location>
        <begin position="261"/>
        <end position="310"/>
    </location>
</feature>
<keyword evidence="2" id="KW-1133">Transmembrane helix</keyword>
<feature type="compositionally biased region" description="Low complexity" evidence="1">
    <location>
        <begin position="365"/>
        <end position="396"/>
    </location>
</feature>
<dbReference type="OrthoDB" id="3946741at2759"/>
<feature type="compositionally biased region" description="Low complexity" evidence="1">
    <location>
        <begin position="282"/>
        <end position="296"/>
    </location>
</feature>
<feature type="compositionally biased region" description="Pro residues" evidence="1">
    <location>
        <begin position="761"/>
        <end position="779"/>
    </location>
</feature>
<accession>A0A2C5XZ84</accession>
<proteinExistence type="predicted"/>
<feature type="compositionally biased region" description="Pro residues" evidence="1">
    <location>
        <begin position="341"/>
        <end position="350"/>
    </location>
</feature>
<feature type="compositionally biased region" description="Pro residues" evidence="1">
    <location>
        <begin position="628"/>
        <end position="639"/>
    </location>
</feature>
<feature type="signal peptide" evidence="3">
    <location>
        <begin position="1"/>
        <end position="41"/>
    </location>
</feature>
<organism evidence="4 5">
    <name type="scientific">Ophiocordyceps australis</name>
    <dbReference type="NCBI Taxonomy" id="1399860"/>
    <lineage>
        <taxon>Eukaryota</taxon>
        <taxon>Fungi</taxon>
        <taxon>Dikarya</taxon>
        <taxon>Ascomycota</taxon>
        <taxon>Pezizomycotina</taxon>
        <taxon>Sordariomycetes</taxon>
        <taxon>Hypocreomycetidae</taxon>
        <taxon>Hypocreales</taxon>
        <taxon>Ophiocordycipitaceae</taxon>
        <taxon>Ophiocordyceps</taxon>
    </lineage>
</organism>
<feature type="compositionally biased region" description="Acidic residues" evidence="1">
    <location>
        <begin position="715"/>
        <end position="728"/>
    </location>
</feature>
<dbReference type="AlphaFoldDB" id="A0A2C5XZ84"/>
<keyword evidence="2" id="KW-0472">Membrane</keyword>
<keyword evidence="2" id="KW-0812">Transmembrane</keyword>
<feature type="chain" id="PRO_5013038964" evidence="3">
    <location>
        <begin position="42"/>
        <end position="913"/>
    </location>
</feature>
<feature type="region of interest" description="Disordered" evidence="1">
    <location>
        <begin position="152"/>
        <end position="223"/>
    </location>
</feature>
<keyword evidence="3" id="KW-0732">Signal</keyword>
<evidence type="ECO:0000256" key="2">
    <source>
        <dbReference type="SAM" id="Phobius"/>
    </source>
</evidence>
<feature type="compositionally biased region" description="Polar residues" evidence="1">
    <location>
        <begin position="397"/>
        <end position="415"/>
    </location>
</feature>
<evidence type="ECO:0000256" key="1">
    <source>
        <dbReference type="SAM" id="MobiDB-lite"/>
    </source>
</evidence>
<feature type="region of interest" description="Disordered" evidence="1">
    <location>
        <begin position="322"/>
        <end position="433"/>
    </location>
</feature>
<keyword evidence="5" id="KW-1185">Reference proteome</keyword>
<feature type="region of interest" description="Disordered" evidence="1">
    <location>
        <begin position="529"/>
        <end position="788"/>
    </location>
</feature>
<evidence type="ECO:0000313" key="5">
    <source>
        <dbReference type="Proteomes" id="UP000226192"/>
    </source>
</evidence>
<feature type="compositionally biased region" description="Low complexity" evidence="1">
    <location>
        <begin position="416"/>
        <end position="427"/>
    </location>
</feature>
<dbReference type="Proteomes" id="UP000226192">
    <property type="component" value="Unassembled WGS sequence"/>
</dbReference>
<comment type="caution">
    <text evidence="4">The sequence shown here is derived from an EMBL/GenBank/DDBJ whole genome shotgun (WGS) entry which is preliminary data.</text>
</comment>
<reference evidence="4 5" key="1">
    <citation type="submission" date="2017-06" db="EMBL/GenBank/DDBJ databases">
        <title>Ant-infecting Ophiocordyceps genomes reveal a high diversity of potential behavioral manipulation genes and a possible major role for enterotoxins.</title>
        <authorList>
            <person name="De Bekker C."/>
            <person name="Evans H.C."/>
            <person name="Brachmann A."/>
            <person name="Hughes D.P."/>
        </authorList>
    </citation>
    <scope>NUCLEOTIDE SEQUENCE [LARGE SCALE GENOMIC DNA]</scope>
    <source>
        <strain evidence="4 5">Map64</strain>
    </source>
</reference>
<dbReference type="STRING" id="1399860.A0A2C5XZ84"/>
<feature type="region of interest" description="Disordered" evidence="1">
    <location>
        <begin position="853"/>
        <end position="913"/>
    </location>
</feature>
<name>A0A2C5XZ84_9HYPO</name>
<sequence length="913" mass="98843">MLDIWTQYTFTLMSFAEKMASQTRAAWLLVLIVLCSSSAAAGPSLPEEVSRFVPACAQGCFASFVLFNYGGRAGGVASLEGLCGLRGDSEFTLGEGAVQCLVASRSVASCSEDEASAAMIYRAREMCRGVRDALEPTHRVITATLVLPPSGGGAVSFPGRSSTSAPTWTTRAPRTTSRRAFNSSSTASSSSVAVASKPTRSSSTTAPAASTQPPSVQEAAPSQGLSAGQKAGISIGVMAFAGLVIGLVALALLYRRRKRRCSQPLPSSESLPRRETWGYTFGNGSSSSGNSNSNNNTRHEPPPRAYSRASWRPSAIGLAISPTYSRLTATPPPRRLSKLLPPRPELPPQPRGAAARVKAAMPNNSSTLSTSHTKSSTLSTSHTKSSSAKPATRSSSIPTSNGDTLTSNKSSATLGTKTTTTTTTPPKLDIPRPDALRTLAGLARDSTMTEFEEDDNGQQPSPEGQIWRAPSMLAYYVADSHGNWVLADARRQSHVAQVDVVTPVSASSPASPAPHTSIANALRLPVAHRAQKVDSRSPRLPLSSDDAGTSYSNSNSNYSNSNYTTSNSNTNYSNYNTSNYSNYSNSNNAVPAPKPLFSSTPNPRHSRPLSPVAESPATASQRIRNASAPPPPPPPPPSRPLLYFPPGQPSPTLGTYQRVLAPHRGPGLPASPTVRLVDKSPEPEAPGHQEAEEEEQRLAQEEQRLAQEAQRLAQEQEEEDEEEEEDILDNDRCLLPSARSRTTLPTDPPLPQHPSARRRPPPTWTPGLPAHPRPLPHYPQPVQHPQMHYHQPYPEYQQHHHHPDDQQQQLLLLPENHLVAHLPVPTHHPPWSPIYPDPQPLLRVRHPVPDAYYYYPPPPMQNQHHHQHHHRRRPAATHAPQPSSPPMPPQRSSRRRPASSTSLLEPRLSRTFS</sequence>
<dbReference type="EMBL" id="NJET01000093">
    <property type="protein sequence ID" value="PHH61757.1"/>
    <property type="molecule type" value="Genomic_DNA"/>
</dbReference>